<feature type="region of interest" description="Disordered" evidence="1">
    <location>
        <begin position="105"/>
        <end position="129"/>
    </location>
</feature>
<evidence type="ECO:0000313" key="3">
    <source>
        <dbReference type="Proteomes" id="UP001168821"/>
    </source>
</evidence>
<accession>A0AA38IWN6</accession>
<protein>
    <submittedName>
        <fullName evidence="2">Uncharacterized protein</fullName>
    </submittedName>
</protein>
<feature type="compositionally biased region" description="Basic and acidic residues" evidence="1">
    <location>
        <begin position="1"/>
        <end position="10"/>
    </location>
</feature>
<feature type="region of interest" description="Disordered" evidence="1">
    <location>
        <begin position="1"/>
        <end position="23"/>
    </location>
</feature>
<gene>
    <name evidence="2" type="ORF">Zmor_005948</name>
</gene>
<evidence type="ECO:0000256" key="1">
    <source>
        <dbReference type="SAM" id="MobiDB-lite"/>
    </source>
</evidence>
<dbReference type="EMBL" id="JALNTZ010000002">
    <property type="protein sequence ID" value="KAJ3661557.1"/>
    <property type="molecule type" value="Genomic_DNA"/>
</dbReference>
<evidence type="ECO:0000313" key="2">
    <source>
        <dbReference type="EMBL" id="KAJ3661557.1"/>
    </source>
</evidence>
<dbReference type="Proteomes" id="UP001168821">
    <property type="component" value="Unassembled WGS sequence"/>
</dbReference>
<keyword evidence="3" id="KW-1185">Reference proteome</keyword>
<reference evidence="2" key="1">
    <citation type="journal article" date="2023" name="G3 (Bethesda)">
        <title>Whole genome assemblies of Zophobas morio and Tenebrio molitor.</title>
        <authorList>
            <person name="Kaur S."/>
            <person name="Stinson S.A."/>
            <person name="diCenzo G.C."/>
        </authorList>
    </citation>
    <scope>NUCLEOTIDE SEQUENCE</scope>
    <source>
        <strain evidence="2">QUZm001</strain>
    </source>
</reference>
<organism evidence="2 3">
    <name type="scientific">Zophobas morio</name>
    <dbReference type="NCBI Taxonomy" id="2755281"/>
    <lineage>
        <taxon>Eukaryota</taxon>
        <taxon>Metazoa</taxon>
        <taxon>Ecdysozoa</taxon>
        <taxon>Arthropoda</taxon>
        <taxon>Hexapoda</taxon>
        <taxon>Insecta</taxon>
        <taxon>Pterygota</taxon>
        <taxon>Neoptera</taxon>
        <taxon>Endopterygota</taxon>
        <taxon>Coleoptera</taxon>
        <taxon>Polyphaga</taxon>
        <taxon>Cucujiformia</taxon>
        <taxon>Tenebrionidae</taxon>
        <taxon>Zophobas</taxon>
    </lineage>
</organism>
<comment type="caution">
    <text evidence="2">The sequence shown here is derived from an EMBL/GenBank/DDBJ whole genome shotgun (WGS) entry which is preliminary data.</text>
</comment>
<sequence length="166" mass="19469">MEKNDIDRPGTSKTLIEENCDSTKNSPILQQSITVECKTPEQVNKHSYEDKEKEGYKIPTPFKKCLVFPSTSDTITPKRKRTVFPAVVSSVKYREYYEKEMKKKLIPKKKKKVSRDNENSSDSDVNLTYNDDDLDFSENEDLNLQIGQYVIMKYEKNYYPDESYSY</sequence>
<name>A0AA38IWN6_9CUCU</name>
<feature type="compositionally biased region" description="Polar residues" evidence="1">
    <location>
        <begin position="120"/>
        <end position="129"/>
    </location>
</feature>
<proteinExistence type="predicted"/>
<dbReference type="AlphaFoldDB" id="A0AA38IWN6"/>